<dbReference type="InterPro" id="IPR010987">
    <property type="entry name" value="Glutathione-S-Trfase_C-like"/>
</dbReference>
<dbReference type="PROSITE" id="PS50405">
    <property type="entry name" value="GST_CTER"/>
    <property type="match status" value="1"/>
</dbReference>
<dbReference type="AlphaFoldDB" id="A0A1E5XRL5"/>
<dbReference type="EMBL" id="LAJE02000166">
    <property type="protein sequence ID" value="OEO31223.1"/>
    <property type="molecule type" value="Genomic_DNA"/>
</dbReference>
<feature type="domain" description="GST C-terminal" evidence="2">
    <location>
        <begin position="81"/>
        <end position="203"/>
    </location>
</feature>
<dbReference type="SUPFAM" id="SSF47616">
    <property type="entry name" value="GST C-terminal domain-like"/>
    <property type="match status" value="1"/>
</dbReference>
<dbReference type="Pfam" id="PF13417">
    <property type="entry name" value="GST_N_3"/>
    <property type="match status" value="1"/>
</dbReference>
<dbReference type="InterPro" id="IPR036249">
    <property type="entry name" value="Thioredoxin-like_sf"/>
</dbReference>
<dbReference type="InterPro" id="IPR040079">
    <property type="entry name" value="Glutathione_S-Trfase"/>
</dbReference>
<dbReference type="SUPFAM" id="SSF52833">
    <property type="entry name" value="Thioredoxin-like"/>
    <property type="match status" value="1"/>
</dbReference>
<dbReference type="PANTHER" id="PTHR44051:SF8">
    <property type="entry name" value="GLUTATHIONE S-TRANSFERASE GSTA"/>
    <property type="match status" value="1"/>
</dbReference>
<dbReference type="PANTHER" id="PTHR44051">
    <property type="entry name" value="GLUTATHIONE S-TRANSFERASE-RELATED"/>
    <property type="match status" value="1"/>
</dbReference>
<dbReference type="CDD" id="cd00570">
    <property type="entry name" value="GST_N_family"/>
    <property type="match status" value="1"/>
</dbReference>
<proteinExistence type="predicted"/>
<evidence type="ECO:0000313" key="4">
    <source>
        <dbReference type="Proteomes" id="UP000095463"/>
    </source>
</evidence>
<feature type="domain" description="GST N-terminal" evidence="1">
    <location>
        <begin position="1"/>
        <end position="79"/>
    </location>
</feature>
<evidence type="ECO:0000259" key="1">
    <source>
        <dbReference type="PROSITE" id="PS50404"/>
    </source>
</evidence>
<dbReference type="PROSITE" id="PS50404">
    <property type="entry name" value="GST_NTER"/>
    <property type="match status" value="1"/>
</dbReference>
<reference evidence="3 4" key="1">
    <citation type="journal article" date="2015" name="Genome Announc.">
        <title>Genome Assemblies of Three Soil-Associated Devosia species: D. insulae, D. limi, and D. soli.</title>
        <authorList>
            <person name="Hassan Y.I."/>
            <person name="Lepp D."/>
            <person name="Zhou T."/>
        </authorList>
    </citation>
    <scope>NUCLEOTIDE SEQUENCE [LARGE SCALE GENOMIC DNA]</scope>
    <source>
        <strain evidence="3 4">DS-56</strain>
    </source>
</reference>
<dbReference type="Gene3D" id="3.40.30.10">
    <property type="entry name" value="Glutaredoxin"/>
    <property type="match status" value="1"/>
</dbReference>
<dbReference type="Proteomes" id="UP000095463">
    <property type="component" value="Unassembled WGS sequence"/>
</dbReference>
<evidence type="ECO:0008006" key="5">
    <source>
        <dbReference type="Google" id="ProtNLM"/>
    </source>
</evidence>
<accession>A0A1E5XRL5</accession>
<sequence>MRRLYYTHNINPRVAVATARYLKAPVEFIRIQPKGADEEMIRPFNPNTLAPVLVEDDGTSLWETDAITLRLAKLTGSDFWQTDRLDEMLQWVSWSAHHFTRAGGTYAFENVTMVNVPGWTRNVAALAEAEADLRQLGPILDRVLAGRDWLVGSRLSYADFRVATALPFAEAAGIPIDGYGNIRRWYDRLNQLEAWREPFAGLA</sequence>
<dbReference type="OrthoDB" id="9810080at2"/>
<protein>
    <recommendedName>
        <fullName evidence="5">Glutathione S-transferase</fullName>
    </recommendedName>
</protein>
<dbReference type="RefSeq" id="WP_069909602.1">
    <property type="nucleotide sequence ID" value="NZ_LAJE02000166.1"/>
</dbReference>
<organism evidence="3 4">
    <name type="scientific">Devosia insulae DS-56</name>
    <dbReference type="NCBI Taxonomy" id="1116389"/>
    <lineage>
        <taxon>Bacteria</taxon>
        <taxon>Pseudomonadati</taxon>
        <taxon>Pseudomonadota</taxon>
        <taxon>Alphaproteobacteria</taxon>
        <taxon>Hyphomicrobiales</taxon>
        <taxon>Devosiaceae</taxon>
        <taxon>Devosia</taxon>
    </lineage>
</organism>
<evidence type="ECO:0000313" key="3">
    <source>
        <dbReference type="EMBL" id="OEO31223.1"/>
    </source>
</evidence>
<evidence type="ECO:0000259" key="2">
    <source>
        <dbReference type="PROSITE" id="PS50405"/>
    </source>
</evidence>
<keyword evidence="4" id="KW-1185">Reference proteome</keyword>
<gene>
    <name evidence="3" type="ORF">VW23_017365</name>
</gene>
<dbReference type="Gene3D" id="1.20.1050.10">
    <property type="match status" value="1"/>
</dbReference>
<dbReference type="Pfam" id="PF13410">
    <property type="entry name" value="GST_C_2"/>
    <property type="match status" value="1"/>
</dbReference>
<dbReference type="SFLD" id="SFLDS00019">
    <property type="entry name" value="Glutathione_Transferase_(cytos"/>
    <property type="match status" value="1"/>
</dbReference>
<comment type="caution">
    <text evidence="3">The sequence shown here is derived from an EMBL/GenBank/DDBJ whole genome shotgun (WGS) entry which is preliminary data.</text>
</comment>
<dbReference type="InterPro" id="IPR036282">
    <property type="entry name" value="Glutathione-S-Trfase_C_sf"/>
</dbReference>
<dbReference type="InterPro" id="IPR004045">
    <property type="entry name" value="Glutathione_S-Trfase_N"/>
</dbReference>
<name>A0A1E5XRL5_9HYPH</name>